<evidence type="ECO:0000256" key="10">
    <source>
        <dbReference type="PROSITE-ProRule" id="PRU01360"/>
    </source>
</evidence>
<evidence type="ECO:0000259" key="13">
    <source>
        <dbReference type="Pfam" id="PF00593"/>
    </source>
</evidence>
<evidence type="ECO:0000256" key="9">
    <source>
        <dbReference type="ARBA" id="ARBA00023237"/>
    </source>
</evidence>
<feature type="domain" description="TonB-dependent receptor plug" evidence="14">
    <location>
        <begin position="122"/>
        <end position="230"/>
    </location>
</feature>
<reference evidence="16" key="1">
    <citation type="journal article" date="2019" name="Int. J. Syst. Evol. Microbiol.">
        <title>The Global Catalogue of Microorganisms (GCM) 10K type strain sequencing project: providing services to taxonomists for standard genome sequencing and annotation.</title>
        <authorList>
            <consortium name="The Broad Institute Genomics Platform"/>
            <consortium name="The Broad Institute Genome Sequencing Center for Infectious Disease"/>
            <person name="Wu L."/>
            <person name="Ma J."/>
        </authorList>
    </citation>
    <scope>NUCLEOTIDE SEQUENCE [LARGE SCALE GENOMIC DNA]</scope>
    <source>
        <strain evidence="16">KCTC 42805</strain>
    </source>
</reference>
<dbReference type="Proteomes" id="UP001597469">
    <property type="component" value="Unassembled WGS sequence"/>
</dbReference>
<sequence>MKLLMMSLWLTLATVTISRAQGSLPVLIQDAQTGKPLIGATARLTPGPAGAAADTAGRLRLTVPTPGRYVLTCSFVGYQSQTDSLTLPLSVDSLVVVRLVPSEGEELDEIVVTSTRSTRTIDDEPTRVEVIAAEELEEKTNMNAANITMVLRETPGIQVQQTSATSANQTFRIQGLDGRYTQLLQNGLPLYSGFASGLSLLQIPPLDLKQVEIIKGSQSTLYGGGAIAGIVNLVTKEPGSERENLLLLNGTSGGGLDLNGFFSGRGDNLGYTLYLSRNTQRGYDPNRDDFTDIPQSHRITVNPRLFWYLSERTTADVGLNVSIEDRTGGDLAVIRDGATGYTERNTSDRYTTQLNVRHRLQEPLTLYVKNSLSFFDRTLITPGYQFMGKQRASFTELGLNRYGQKLEWVGGLNLWTDTFREQNPQPGGFVRNYTLNTVGAFVQNVYKPAERWTMETGLRLDRQPTYGTFVLPRFSVLFKAGDKLSSRLGGGLGYRAPTIFTEEAEQLLYQRVQPIAPRTTRAETSQGLSWDVNYRTQLAEDWSLSVNHLFFYTRIGQPLVLVQDGLVGFRYRNANGHTDSRGFETNLTLRYGDVRLYSFYTFTDTKRHYEGLNRPIALTPRHRVGAVLMYELEGKLRVGFEAYYTGRQELETGTLTRPYWTMGLMAERRWKRFSLFINFENFTDVRLSRFQPMVTGPRLQPQFVREIWAPTEGRIINGGLKLFL</sequence>
<evidence type="ECO:0000256" key="8">
    <source>
        <dbReference type="ARBA" id="ARBA00023170"/>
    </source>
</evidence>
<dbReference type="Gene3D" id="2.60.40.1120">
    <property type="entry name" value="Carboxypeptidase-like, regulatory domain"/>
    <property type="match status" value="1"/>
</dbReference>
<dbReference type="InterPro" id="IPR039426">
    <property type="entry name" value="TonB-dep_rcpt-like"/>
</dbReference>
<dbReference type="InterPro" id="IPR012910">
    <property type="entry name" value="Plug_dom"/>
</dbReference>
<feature type="domain" description="TonB-dependent receptor-like beta-barrel" evidence="13">
    <location>
        <begin position="265"/>
        <end position="681"/>
    </location>
</feature>
<feature type="signal peptide" evidence="12">
    <location>
        <begin position="1"/>
        <end position="20"/>
    </location>
</feature>
<evidence type="ECO:0000256" key="11">
    <source>
        <dbReference type="RuleBase" id="RU003357"/>
    </source>
</evidence>
<dbReference type="RefSeq" id="WP_381523964.1">
    <property type="nucleotide sequence ID" value="NZ_JBHULN010000008.1"/>
</dbReference>
<gene>
    <name evidence="15" type="ORF">ACFSUS_15145</name>
</gene>
<evidence type="ECO:0000256" key="1">
    <source>
        <dbReference type="ARBA" id="ARBA00004571"/>
    </source>
</evidence>
<accession>A0ABW5M723</accession>
<dbReference type="PANTHER" id="PTHR30069">
    <property type="entry name" value="TONB-DEPENDENT OUTER MEMBRANE RECEPTOR"/>
    <property type="match status" value="1"/>
</dbReference>
<dbReference type="InterPro" id="IPR037066">
    <property type="entry name" value="Plug_dom_sf"/>
</dbReference>
<evidence type="ECO:0000313" key="15">
    <source>
        <dbReference type="EMBL" id="MFD2571978.1"/>
    </source>
</evidence>
<keyword evidence="6 11" id="KW-0798">TonB box</keyword>
<evidence type="ECO:0000256" key="4">
    <source>
        <dbReference type="ARBA" id="ARBA00022692"/>
    </source>
</evidence>
<comment type="subcellular location">
    <subcellularLocation>
        <location evidence="1 10">Cell outer membrane</location>
        <topology evidence="1 10">Multi-pass membrane protein</topology>
    </subcellularLocation>
</comment>
<comment type="caution">
    <text evidence="15">The sequence shown here is derived from an EMBL/GenBank/DDBJ whole genome shotgun (WGS) entry which is preliminary data.</text>
</comment>
<keyword evidence="3 10" id="KW-1134">Transmembrane beta strand</keyword>
<dbReference type="EMBL" id="JBHULN010000008">
    <property type="protein sequence ID" value="MFD2571978.1"/>
    <property type="molecule type" value="Genomic_DNA"/>
</dbReference>
<evidence type="ECO:0000256" key="2">
    <source>
        <dbReference type="ARBA" id="ARBA00022448"/>
    </source>
</evidence>
<keyword evidence="5 12" id="KW-0732">Signal</keyword>
<keyword evidence="7 10" id="KW-0472">Membrane</keyword>
<dbReference type="Pfam" id="PF13715">
    <property type="entry name" value="CarbopepD_reg_2"/>
    <property type="match status" value="1"/>
</dbReference>
<dbReference type="Gene3D" id="2.40.170.20">
    <property type="entry name" value="TonB-dependent receptor, beta-barrel domain"/>
    <property type="match status" value="1"/>
</dbReference>
<dbReference type="Gene3D" id="2.170.130.10">
    <property type="entry name" value="TonB-dependent receptor, plug domain"/>
    <property type="match status" value="1"/>
</dbReference>
<dbReference type="InterPro" id="IPR000531">
    <property type="entry name" value="Beta-barrel_TonB"/>
</dbReference>
<dbReference type="SUPFAM" id="SSF49464">
    <property type="entry name" value="Carboxypeptidase regulatory domain-like"/>
    <property type="match status" value="1"/>
</dbReference>
<name>A0ABW5M723_9BACT</name>
<organism evidence="15 16">
    <name type="scientific">Spirosoma soli</name>
    <dbReference type="NCBI Taxonomy" id="1770529"/>
    <lineage>
        <taxon>Bacteria</taxon>
        <taxon>Pseudomonadati</taxon>
        <taxon>Bacteroidota</taxon>
        <taxon>Cytophagia</taxon>
        <taxon>Cytophagales</taxon>
        <taxon>Cytophagaceae</taxon>
        <taxon>Spirosoma</taxon>
    </lineage>
</organism>
<keyword evidence="2 10" id="KW-0813">Transport</keyword>
<dbReference type="InterPro" id="IPR008969">
    <property type="entry name" value="CarboxyPept-like_regulatory"/>
</dbReference>
<evidence type="ECO:0000256" key="6">
    <source>
        <dbReference type="ARBA" id="ARBA00023077"/>
    </source>
</evidence>
<keyword evidence="9 10" id="KW-0998">Cell outer membrane</keyword>
<keyword evidence="16" id="KW-1185">Reference proteome</keyword>
<comment type="similarity">
    <text evidence="10 11">Belongs to the TonB-dependent receptor family.</text>
</comment>
<protein>
    <submittedName>
        <fullName evidence="15">TonB-dependent receptor domain-containing protein</fullName>
    </submittedName>
</protein>
<proteinExistence type="inferred from homology"/>
<evidence type="ECO:0000259" key="14">
    <source>
        <dbReference type="Pfam" id="PF07715"/>
    </source>
</evidence>
<dbReference type="PROSITE" id="PS52016">
    <property type="entry name" value="TONB_DEPENDENT_REC_3"/>
    <property type="match status" value="1"/>
</dbReference>
<dbReference type="PANTHER" id="PTHR30069:SF29">
    <property type="entry name" value="HEMOGLOBIN AND HEMOGLOBIN-HAPTOGLOBIN-BINDING PROTEIN 1-RELATED"/>
    <property type="match status" value="1"/>
</dbReference>
<evidence type="ECO:0000256" key="7">
    <source>
        <dbReference type="ARBA" id="ARBA00023136"/>
    </source>
</evidence>
<evidence type="ECO:0000256" key="3">
    <source>
        <dbReference type="ARBA" id="ARBA00022452"/>
    </source>
</evidence>
<keyword evidence="4 10" id="KW-0812">Transmembrane</keyword>
<dbReference type="Pfam" id="PF00593">
    <property type="entry name" value="TonB_dep_Rec_b-barrel"/>
    <property type="match status" value="1"/>
</dbReference>
<feature type="chain" id="PRO_5045458712" evidence="12">
    <location>
        <begin position="21"/>
        <end position="724"/>
    </location>
</feature>
<evidence type="ECO:0000313" key="16">
    <source>
        <dbReference type="Proteomes" id="UP001597469"/>
    </source>
</evidence>
<evidence type="ECO:0000256" key="12">
    <source>
        <dbReference type="SAM" id="SignalP"/>
    </source>
</evidence>
<keyword evidence="8 15" id="KW-0675">Receptor</keyword>
<evidence type="ECO:0000256" key="5">
    <source>
        <dbReference type="ARBA" id="ARBA00022729"/>
    </source>
</evidence>
<dbReference type="InterPro" id="IPR036942">
    <property type="entry name" value="Beta-barrel_TonB_sf"/>
</dbReference>
<dbReference type="Pfam" id="PF07715">
    <property type="entry name" value="Plug"/>
    <property type="match status" value="1"/>
</dbReference>
<dbReference type="SUPFAM" id="SSF56935">
    <property type="entry name" value="Porins"/>
    <property type="match status" value="1"/>
</dbReference>